<keyword evidence="1" id="KW-0472">Membrane</keyword>
<evidence type="ECO:0000256" key="1">
    <source>
        <dbReference type="SAM" id="Phobius"/>
    </source>
</evidence>
<keyword evidence="1" id="KW-1133">Transmembrane helix</keyword>
<evidence type="ECO:0000313" key="2">
    <source>
        <dbReference type="EMBL" id="MBX41488.1"/>
    </source>
</evidence>
<feature type="transmembrane region" description="Helical" evidence="1">
    <location>
        <begin position="47"/>
        <end position="69"/>
    </location>
</feature>
<reference evidence="2" key="1">
    <citation type="submission" date="2018-02" db="EMBL/GenBank/DDBJ databases">
        <title>Rhizophora mucronata_Transcriptome.</title>
        <authorList>
            <person name="Meera S.P."/>
            <person name="Sreeshan A."/>
            <person name="Augustine A."/>
        </authorList>
    </citation>
    <scope>NUCLEOTIDE SEQUENCE</scope>
    <source>
        <tissue evidence="2">Leaf</tissue>
    </source>
</reference>
<keyword evidence="1" id="KW-0812">Transmembrane</keyword>
<organism evidence="2">
    <name type="scientific">Rhizophora mucronata</name>
    <name type="common">Asiatic mangrove</name>
    <dbReference type="NCBI Taxonomy" id="61149"/>
    <lineage>
        <taxon>Eukaryota</taxon>
        <taxon>Viridiplantae</taxon>
        <taxon>Streptophyta</taxon>
        <taxon>Embryophyta</taxon>
        <taxon>Tracheophyta</taxon>
        <taxon>Spermatophyta</taxon>
        <taxon>Magnoliopsida</taxon>
        <taxon>eudicotyledons</taxon>
        <taxon>Gunneridae</taxon>
        <taxon>Pentapetalae</taxon>
        <taxon>rosids</taxon>
        <taxon>fabids</taxon>
        <taxon>Malpighiales</taxon>
        <taxon>Rhizophoraceae</taxon>
        <taxon>Rhizophora</taxon>
    </lineage>
</organism>
<accession>A0A2P2NG88</accession>
<evidence type="ECO:0008006" key="3">
    <source>
        <dbReference type="Google" id="ProtNLM"/>
    </source>
</evidence>
<protein>
    <recommendedName>
        <fullName evidence="3">Transmembrane protein</fullName>
    </recommendedName>
</protein>
<proteinExistence type="predicted"/>
<dbReference type="AlphaFoldDB" id="A0A2P2NG88"/>
<name>A0A2P2NG88_RHIMU</name>
<sequence>MLEKKKCRSTLLAHLSTKCEHLFEAALLRHQIVLAPFSSPPRQVRRVLLITLVLVCLYYLIGFACSHYFCS</sequence>
<dbReference type="EMBL" id="GGEC01061004">
    <property type="protein sequence ID" value="MBX41488.1"/>
    <property type="molecule type" value="Transcribed_RNA"/>
</dbReference>